<dbReference type="RefSeq" id="WP_092843909.1">
    <property type="nucleotide sequence ID" value="NZ_FOPY01000003.1"/>
</dbReference>
<gene>
    <name evidence="2" type="ORF">SAMN04487959_103111</name>
</gene>
<protein>
    <submittedName>
        <fullName evidence="2">Uncharacterized protein</fullName>
    </submittedName>
</protein>
<keyword evidence="1" id="KW-0812">Transmembrane</keyword>
<feature type="transmembrane region" description="Helical" evidence="1">
    <location>
        <begin position="6"/>
        <end position="29"/>
    </location>
</feature>
<name>A0A1I2ZH38_9GAMM</name>
<evidence type="ECO:0000313" key="3">
    <source>
        <dbReference type="Proteomes" id="UP000199040"/>
    </source>
</evidence>
<dbReference type="EMBL" id="FOPY01000003">
    <property type="protein sequence ID" value="SFH36896.1"/>
    <property type="molecule type" value="Genomic_DNA"/>
</dbReference>
<accession>A0A1I2ZH38</accession>
<dbReference type="Proteomes" id="UP000199040">
    <property type="component" value="Unassembled WGS sequence"/>
</dbReference>
<evidence type="ECO:0000256" key="1">
    <source>
        <dbReference type="SAM" id="Phobius"/>
    </source>
</evidence>
<keyword evidence="3" id="KW-1185">Reference proteome</keyword>
<organism evidence="2 3">
    <name type="scientific">Modicisalibacter xianhensis</name>
    <dbReference type="NCBI Taxonomy" id="442341"/>
    <lineage>
        <taxon>Bacteria</taxon>
        <taxon>Pseudomonadati</taxon>
        <taxon>Pseudomonadota</taxon>
        <taxon>Gammaproteobacteria</taxon>
        <taxon>Oceanospirillales</taxon>
        <taxon>Halomonadaceae</taxon>
        <taxon>Modicisalibacter</taxon>
    </lineage>
</organism>
<dbReference type="STRING" id="442341.SAMN04487959_103111"/>
<feature type="transmembrane region" description="Helical" evidence="1">
    <location>
        <begin position="41"/>
        <end position="61"/>
    </location>
</feature>
<evidence type="ECO:0000313" key="2">
    <source>
        <dbReference type="EMBL" id="SFH36896.1"/>
    </source>
</evidence>
<sequence length="73" mass="7686">MTFAQLFAMAGYLFNIIGIIVCLVGLHLARRPTRRGLGRGLAVLGFLIAASPLLLQLFGIVEPASPVSPGVLP</sequence>
<reference evidence="2 3" key="1">
    <citation type="submission" date="2016-10" db="EMBL/GenBank/DDBJ databases">
        <authorList>
            <person name="de Groot N.N."/>
        </authorList>
    </citation>
    <scope>NUCLEOTIDE SEQUENCE [LARGE SCALE GENOMIC DNA]</scope>
    <source>
        <strain evidence="2 3">CGMCC 1.6848</strain>
    </source>
</reference>
<keyword evidence="1" id="KW-0472">Membrane</keyword>
<dbReference type="AlphaFoldDB" id="A0A1I2ZH38"/>
<proteinExistence type="predicted"/>
<keyword evidence="1" id="KW-1133">Transmembrane helix</keyword>